<evidence type="ECO:0000313" key="2">
    <source>
        <dbReference type="Proteomes" id="UP000195602"/>
    </source>
</evidence>
<dbReference type="KEGG" id="clus:A9F13_16g00495"/>
<comment type="caution">
    <text evidence="1">The sequence shown here is derived from an EMBL/GenBank/DDBJ whole genome shotgun (WGS) entry which is preliminary data.</text>
</comment>
<dbReference type="InterPro" id="IPR008698">
    <property type="entry name" value="NDUB7"/>
</dbReference>
<dbReference type="Pfam" id="PF05676">
    <property type="entry name" value="NDUF_B7"/>
    <property type="match status" value="1"/>
</dbReference>
<dbReference type="EMBL" id="LYUB02000016">
    <property type="protein sequence ID" value="OVF06954.1"/>
    <property type="molecule type" value="Genomic_DNA"/>
</dbReference>
<name>A0AA91PWI3_CLALS</name>
<accession>A0AA91PWI3</accession>
<proteinExistence type="predicted"/>
<evidence type="ECO:0000313" key="1">
    <source>
        <dbReference type="EMBL" id="OVF06954.1"/>
    </source>
</evidence>
<sequence>MAVTEFPPLLSEDDLQKYKVPLRWRDRCAAYFALYQTCLIRQSANSSVDCHHDKHVWEECEILDLNRRKQELKETKEKMRQ</sequence>
<dbReference type="AlphaFoldDB" id="A0AA91PWI3"/>
<gene>
    <name evidence="1" type="ORF">A9F13_16g00495</name>
</gene>
<dbReference type="Proteomes" id="UP000195602">
    <property type="component" value="Unassembled WGS sequence"/>
</dbReference>
<dbReference type="GO" id="GO:0005739">
    <property type="term" value="C:mitochondrion"/>
    <property type="evidence" value="ECO:0007669"/>
    <property type="project" value="InterPro"/>
</dbReference>
<organism evidence="1 2">
    <name type="scientific">Clavispora lusitaniae</name>
    <name type="common">Candida lusitaniae</name>
    <dbReference type="NCBI Taxonomy" id="36911"/>
    <lineage>
        <taxon>Eukaryota</taxon>
        <taxon>Fungi</taxon>
        <taxon>Dikarya</taxon>
        <taxon>Ascomycota</taxon>
        <taxon>Saccharomycotina</taxon>
        <taxon>Pichiomycetes</taxon>
        <taxon>Metschnikowiaceae</taxon>
        <taxon>Clavispora</taxon>
    </lineage>
</organism>
<evidence type="ECO:0008006" key="3">
    <source>
        <dbReference type="Google" id="ProtNLM"/>
    </source>
</evidence>
<protein>
    <recommendedName>
        <fullName evidence="3">NADH dehydrogenase [ubiquinone] 1 beta subcomplex subunit 7</fullName>
    </recommendedName>
</protein>
<reference evidence="1 2" key="1">
    <citation type="submission" date="2017-04" db="EMBL/GenBank/DDBJ databases">
        <title>Draft genome of the yeast Clavispora lusitaniae type strain CBS 6936.</title>
        <authorList>
            <person name="Durrens P."/>
            <person name="Klopp C."/>
            <person name="Biteau N."/>
            <person name="Fitton-Ouhabi V."/>
            <person name="Dementhon K."/>
            <person name="Accoceberry I."/>
            <person name="Sherman D.J."/>
            <person name="Noel T."/>
        </authorList>
    </citation>
    <scope>NUCLEOTIDE SEQUENCE [LARGE SCALE GENOMIC DNA]</scope>
    <source>
        <strain evidence="1 2">CBS 6936</strain>
    </source>
</reference>